<evidence type="ECO:0000256" key="7">
    <source>
        <dbReference type="ARBA" id="ARBA00047919"/>
    </source>
</evidence>
<evidence type="ECO:0000256" key="4">
    <source>
        <dbReference type="ARBA" id="ARBA00022741"/>
    </source>
</evidence>
<dbReference type="FunFam" id="3.30.200.20:FF:000387">
    <property type="entry name" value="Serine/threonine-protein kinase STE11"/>
    <property type="match status" value="1"/>
</dbReference>
<comment type="catalytic activity">
    <reaction evidence="7">
        <text>L-threonyl-[protein] + ATP = O-phospho-L-threonyl-[protein] + ADP + H(+)</text>
        <dbReference type="Rhea" id="RHEA:46608"/>
        <dbReference type="Rhea" id="RHEA-COMP:11060"/>
        <dbReference type="Rhea" id="RHEA-COMP:11605"/>
        <dbReference type="ChEBI" id="CHEBI:15378"/>
        <dbReference type="ChEBI" id="CHEBI:30013"/>
        <dbReference type="ChEBI" id="CHEBI:30616"/>
        <dbReference type="ChEBI" id="CHEBI:61977"/>
        <dbReference type="ChEBI" id="CHEBI:456216"/>
        <dbReference type="EC" id="2.7.11.24"/>
    </reaction>
    <physiologicalReaction direction="left-to-right" evidence="7">
        <dbReference type="Rhea" id="RHEA:46609"/>
    </physiologicalReaction>
</comment>
<gene>
    <name evidence="12" type="primary">BCK1</name>
    <name evidence="12" type="ORF">OHK93_000122</name>
</gene>
<evidence type="ECO:0000256" key="5">
    <source>
        <dbReference type="ARBA" id="ARBA00022777"/>
    </source>
</evidence>
<comment type="catalytic activity">
    <reaction evidence="8">
        <text>L-seryl-[protein] + ATP = O-phospho-L-seryl-[protein] + ADP + H(+)</text>
        <dbReference type="Rhea" id="RHEA:17989"/>
        <dbReference type="Rhea" id="RHEA-COMP:9863"/>
        <dbReference type="Rhea" id="RHEA-COMP:11604"/>
        <dbReference type="ChEBI" id="CHEBI:15378"/>
        <dbReference type="ChEBI" id="CHEBI:29999"/>
        <dbReference type="ChEBI" id="CHEBI:30616"/>
        <dbReference type="ChEBI" id="CHEBI:83421"/>
        <dbReference type="ChEBI" id="CHEBI:456216"/>
        <dbReference type="EC" id="2.7.11.24"/>
    </reaction>
    <physiologicalReaction direction="left-to-right" evidence="8">
        <dbReference type="Rhea" id="RHEA:17990"/>
    </physiologicalReaction>
</comment>
<feature type="compositionally biased region" description="Pro residues" evidence="10">
    <location>
        <begin position="9"/>
        <end position="18"/>
    </location>
</feature>
<proteinExistence type="inferred from homology"/>
<comment type="similarity">
    <text evidence="1">Belongs to the protein kinase superfamily. STE Ser/Thr protein kinase family. MAP kinase kinase kinase subfamily.</text>
</comment>
<evidence type="ECO:0000313" key="12">
    <source>
        <dbReference type="EMBL" id="MDI1484988.1"/>
    </source>
</evidence>
<feature type="compositionally biased region" description="Basic and acidic residues" evidence="10">
    <location>
        <begin position="826"/>
        <end position="837"/>
    </location>
</feature>
<comment type="caution">
    <text evidence="12">The sequence shown here is derived from an EMBL/GenBank/DDBJ whole genome shotgun (WGS) entry which is preliminary data.</text>
</comment>
<dbReference type="FunFam" id="1.10.510.10:FF:000182">
    <property type="entry name" value="MAP kinase kinase kinase mkh1"/>
    <property type="match status" value="1"/>
</dbReference>
<feature type="region of interest" description="Disordered" evidence="10">
    <location>
        <begin position="303"/>
        <end position="380"/>
    </location>
</feature>
<dbReference type="PROSITE" id="PS00107">
    <property type="entry name" value="PROTEIN_KINASE_ATP"/>
    <property type="match status" value="1"/>
</dbReference>
<dbReference type="Pfam" id="PF00069">
    <property type="entry name" value="Pkinase"/>
    <property type="match status" value="1"/>
</dbReference>
<dbReference type="SUPFAM" id="SSF56112">
    <property type="entry name" value="Protein kinase-like (PK-like)"/>
    <property type="match status" value="1"/>
</dbReference>
<feature type="region of interest" description="Disordered" evidence="10">
    <location>
        <begin position="170"/>
        <end position="213"/>
    </location>
</feature>
<keyword evidence="4 9" id="KW-0547">Nucleotide-binding</keyword>
<evidence type="ECO:0000313" key="13">
    <source>
        <dbReference type="Proteomes" id="UP001161017"/>
    </source>
</evidence>
<dbReference type="InterPro" id="IPR008271">
    <property type="entry name" value="Ser/Thr_kinase_AS"/>
</dbReference>
<organism evidence="12 13">
    <name type="scientific">Ramalina farinacea</name>
    <dbReference type="NCBI Taxonomy" id="258253"/>
    <lineage>
        <taxon>Eukaryota</taxon>
        <taxon>Fungi</taxon>
        <taxon>Dikarya</taxon>
        <taxon>Ascomycota</taxon>
        <taxon>Pezizomycotina</taxon>
        <taxon>Lecanoromycetes</taxon>
        <taxon>OSLEUM clade</taxon>
        <taxon>Lecanoromycetidae</taxon>
        <taxon>Lecanorales</taxon>
        <taxon>Lecanorineae</taxon>
        <taxon>Ramalinaceae</taxon>
        <taxon>Ramalina</taxon>
    </lineage>
</organism>
<feature type="compositionally biased region" description="Polar residues" evidence="10">
    <location>
        <begin position="47"/>
        <end position="64"/>
    </location>
</feature>
<dbReference type="Gene3D" id="1.10.510.10">
    <property type="entry name" value="Transferase(Phosphotransferase) domain 1"/>
    <property type="match status" value="1"/>
</dbReference>
<feature type="region of interest" description="Disordered" evidence="10">
    <location>
        <begin position="1"/>
        <end position="108"/>
    </location>
</feature>
<dbReference type="GO" id="GO:0005524">
    <property type="term" value="F:ATP binding"/>
    <property type="evidence" value="ECO:0007669"/>
    <property type="project" value="UniProtKB-UniRule"/>
</dbReference>
<keyword evidence="6 9" id="KW-0067">ATP-binding</keyword>
<dbReference type="Proteomes" id="UP001161017">
    <property type="component" value="Unassembled WGS sequence"/>
</dbReference>
<feature type="compositionally biased region" description="Polar residues" evidence="10">
    <location>
        <begin position="573"/>
        <end position="590"/>
    </location>
</feature>
<protein>
    <recommendedName>
        <fullName evidence="2">mitogen-activated protein kinase</fullName>
        <ecNumber evidence="2">2.7.11.24</ecNumber>
    </recommendedName>
</protein>
<evidence type="ECO:0000256" key="10">
    <source>
        <dbReference type="SAM" id="MobiDB-lite"/>
    </source>
</evidence>
<dbReference type="GO" id="GO:0000196">
    <property type="term" value="P:cell integrity MAPK cascade"/>
    <property type="evidence" value="ECO:0007669"/>
    <property type="project" value="UniProtKB-ARBA"/>
</dbReference>
<feature type="region of interest" description="Disordered" evidence="10">
    <location>
        <begin position="1295"/>
        <end position="1340"/>
    </location>
</feature>
<evidence type="ECO:0000256" key="6">
    <source>
        <dbReference type="ARBA" id="ARBA00022840"/>
    </source>
</evidence>
<dbReference type="InterPro" id="IPR011009">
    <property type="entry name" value="Kinase-like_dom_sf"/>
</dbReference>
<dbReference type="PROSITE" id="PS00108">
    <property type="entry name" value="PROTEIN_KINASE_ST"/>
    <property type="match status" value="1"/>
</dbReference>
<sequence>MNNQHGMVLPPPPGPPPSATNLSAQWQQQGWGRQQAYLPPPPPLNPAQMSNPQNPYANHQMYQNQRPSQLSIPPPPPQSEAVVSATYIPGGESFGPGVGIPPLYSQQQQEPSLVRDDSFHYSNVDAKILADQRFFNGPSSAISPNKDLPSFSEHVNASVPQTPLNRQPVEVSADPLSAAPRNGPPPSIGNQETTTATAHGRSNSSGLLSPNDPAHNWPLPTVLKWLDVNGFSKEWQETFRSLNIHGVDFLDLGRANNGRGNFGMMHQHVYPRLARICGANGSGWQQERERSEGKRMRRLVRKLAENADAPRGLPHRESGGAIPSASTDGGLENSPNLSNQDGFSQTPSTAGAGDESPRGQMRSPMPGLNPRMASKGRSSTAPMAIYSHGSAAASETGLVDSNRSGASRGILSSINDSAFVRHHSPSASSETGTKSTFIGDAIRNNHDASPQSGSPSTQHATMNGSLAGGPLSASPYGRGAHRKTGSTDSMASRRNGQDSNRPPALDFTGKHGGTDAPASAKELSKGFLDRFRKRRKDQDASHASPEDHALESPTSPLNFRQVPPTLPFAKAGRNNSNTSLERPSSASTQMSEHERILRDRAFTRDRSGRKFVFVTPDQWNYRLVDITEAENAGAIRESICKSLNYTEHDIDMVQLYMTEPGQVDHDEPLSDALLLLSKHTKADSTGTMKIYVRRGPMSASLMPPPSAGLGIGLSPKASPPAGNIFPRKALDEDGYNRIKANGRLRSKSPPLSSRQPTLKASDQSAKELFAPSPSLTNGDGAQTTESPEPLKPSARASWKSMKSARESGTLSDAEWGAWLETAMAEHRQDVGQRRDDPPESLQPGRRSGPAPIDVHAASIRSDRFVNFDAPRRSPYEMDKKPDALMPLRKPPAPPPASQMLDKANSLTRKGGDSLRSSISSQSDLLKRRSGTDVAPEEGTDRVRKRSIPGAPPAEGGIGAALVGAGDVGSYVGKLVGSRRNMPNLNNQVQAQNGRAAPDFGKFYFRKLGGQLMTTLADPSHDTAAPQRPNLALQTQIGKPPLLDREQRGPSPAFNRDSHGSLSRKSSSASRPRSYGPNFAFRENEVSFNQPPPVPEQSSDDDSDDGLFARPLAKNASVKKKAKQGEEDDNAQRRPTLTVNTEQSNRKSKGLSVSFKSPAPTDVASAIPSSEASELDDQGHPLVTHSSDRRTPSDSEDLASRSAESPDMTKLARRQSFMRDDVWANRPVAEDLLNNLDEFFPNLDLDQPVVEDLVTSPPASPNAGVDSNPMDSTVSDPSQVPGKRVIRSSLYDRVMNRPDSIAEEPESTLGSEESTLRSRAPLSSEVASRSVRKSGGLGRMKSIRDVARGAYEGSSKRNTRISMPGVPEIPDVPTRSSDIVRRKSTKMFGANIVQVKPGRGSRVSLIEAVPKDVPAPTANSFQIARGQMIGKGSYGKVYLGINLTTGDFLAVKQVEVNQKAAGSDKDKMKEMVSALDQEIDTMQHLEHPNIVQYLGCERKDFSISIFLEYISGGSVGSCLRKHGKFDEGLVSSLTRQTLAGLSYLHQEGVLHRDLKADNILLDVDGTCKISDFGISKKTDNIYGNDATNNMQGSVFWMAPEVVRSQGQGYSAKVDIWSLGCVVLEMFAGRRPWAKEEAIGAIYKLGSLNQAPPIPEDLGATAVAFMADCFTIDPSDRPTAATLLKLHPFCQDDAEYDFSTTALSQKIREGGVR</sequence>
<dbReference type="PROSITE" id="PS50011">
    <property type="entry name" value="PROTEIN_KINASE_DOM"/>
    <property type="match status" value="1"/>
</dbReference>
<feature type="compositionally biased region" description="Polar residues" evidence="10">
    <location>
        <begin position="333"/>
        <end position="349"/>
    </location>
</feature>
<feature type="compositionally biased region" description="Polar residues" evidence="10">
    <location>
        <begin position="447"/>
        <end position="464"/>
    </location>
</feature>
<evidence type="ECO:0000259" key="11">
    <source>
        <dbReference type="PROSITE" id="PS50011"/>
    </source>
</evidence>
<feature type="compositionally biased region" description="Polar residues" evidence="10">
    <location>
        <begin position="773"/>
        <end position="786"/>
    </location>
</feature>
<evidence type="ECO:0000256" key="2">
    <source>
        <dbReference type="ARBA" id="ARBA00012411"/>
    </source>
</evidence>
<feature type="compositionally biased region" description="Low complexity" evidence="10">
    <location>
        <begin position="1059"/>
        <end position="1073"/>
    </location>
</feature>
<feature type="compositionally biased region" description="Low complexity" evidence="10">
    <location>
        <begin position="25"/>
        <end position="35"/>
    </location>
</feature>
<dbReference type="InterPro" id="IPR000719">
    <property type="entry name" value="Prot_kinase_dom"/>
</dbReference>
<feature type="compositionally biased region" description="Low complexity" evidence="10">
    <location>
        <begin position="913"/>
        <end position="923"/>
    </location>
</feature>
<accession>A0AA43QHU8</accession>
<dbReference type="EC" id="2.7.11.24" evidence="2"/>
<feature type="region of interest" description="Disordered" evidence="10">
    <location>
        <begin position="741"/>
        <end position="809"/>
    </location>
</feature>
<keyword evidence="5 12" id="KW-0418">Kinase</keyword>
<evidence type="ECO:0000256" key="9">
    <source>
        <dbReference type="PROSITE-ProRule" id="PRU10141"/>
    </source>
</evidence>
<dbReference type="InterPro" id="IPR050538">
    <property type="entry name" value="MAP_kinase_kinase_kinase"/>
</dbReference>
<dbReference type="GO" id="GO:0004709">
    <property type="term" value="F:MAP kinase kinase kinase activity"/>
    <property type="evidence" value="ECO:0007669"/>
    <property type="project" value="UniProtKB-ARBA"/>
</dbReference>
<feature type="compositionally biased region" description="Basic and acidic residues" evidence="10">
    <location>
        <begin position="522"/>
        <end position="550"/>
    </location>
</feature>
<feature type="region of interest" description="Disordered" evidence="10">
    <location>
        <begin position="442"/>
        <end position="599"/>
    </location>
</feature>
<dbReference type="SMART" id="SM00220">
    <property type="entry name" value="S_TKc"/>
    <property type="match status" value="1"/>
</dbReference>
<feature type="region of interest" description="Disordered" evidence="10">
    <location>
        <begin position="1035"/>
        <end position="1211"/>
    </location>
</feature>
<dbReference type="GO" id="GO:0004707">
    <property type="term" value="F:MAP kinase activity"/>
    <property type="evidence" value="ECO:0007669"/>
    <property type="project" value="UniProtKB-EC"/>
</dbReference>
<keyword evidence="13" id="KW-1185">Reference proteome</keyword>
<dbReference type="EMBL" id="JAPUFD010000001">
    <property type="protein sequence ID" value="MDI1484988.1"/>
    <property type="molecule type" value="Genomic_DNA"/>
</dbReference>
<evidence type="ECO:0000256" key="8">
    <source>
        <dbReference type="ARBA" id="ARBA00048130"/>
    </source>
</evidence>
<dbReference type="PANTHER" id="PTHR48016">
    <property type="entry name" value="MAP KINASE KINASE KINASE SSK2-RELATED-RELATED"/>
    <property type="match status" value="1"/>
</dbReference>
<evidence type="ECO:0000256" key="3">
    <source>
        <dbReference type="ARBA" id="ARBA00022679"/>
    </source>
</evidence>
<feature type="compositionally biased region" description="Basic and acidic residues" evidence="10">
    <location>
        <begin position="860"/>
        <end position="882"/>
    </location>
</feature>
<evidence type="ECO:0000256" key="1">
    <source>
        <dbReference type="ARBA" id="ARBA00006529"/>
    </source>
</evidence>
<name>A0AA43QHU8_9LECA</name>
<feature type="region of interest" description="Disordered" evidence="10">
    <location>
        <begin position="1253"/>
        <end position="1283"/>
    </location>
</feature>
<feature type="compositionally biased region" description="Polar residues" evidence="10">
    <location>
        <begin position="1132"/>
        <end position="1142"/>
    </location>
</feature>
<reference evidence="12" key="1">
    <citation type="journal article" date="2023" name="Genome Biol. Evol.">
        <title>First Whole Genome Sequence and Flow Cytometry Genome Size Data for the Lichen-Forming Fungus Ramalina farinacea (Ascomycota).</title>
        <authorList>
            <person name="Llewellyn T."/>
            <person name="Mian S."/>
            <person name="Hill R."/>
            <person name="Leitch I.J."/>
            <person name="Gaya E."/>
        </authorList>
    </citation>
    <scope>NUCLEOTIDE SEQUENCE</scope>
    <source>
        <strain evidence="12">LIQ254RAFAR</strain>
    </source>
</reference>
<feature type="compositionally biased region" description="Polar residues" evidence="10">
    <location>
        <begin position="188"/>
        <end position="208"/>
    </location>
</feature>
<feature type="region of interest" description="Disordered" evidence="10">
    <location>
        <begin position="826"/>
        <end position="954"/>
    </location>
</feature>
<feature type="compositionally biased region" description="Polar residues" evidence="10">
    <location>
        <begin position="1268"/>
        <end position="1277"/>
    </location>
</feature>
<keyword evidence="3 12" id="KW-0808">Transferase</keyword>
<feature type="domain" description="Protein kinase" evidence="11">
    <location>
        <begin position="1422"/>
        <end position="1688"/>
    </location>
</feature>
<feature type="compositionally biased region" description="Polar residues" evidence="10">
    <location>
        <begin position="486"/>
        <end position="500"/>
    </location>
</feature>
<dbReference type="InterPro" id="IPR017441">
    <property type="entry name" value="Protein_kinase_ATP_BS"/>
</dbReference>
<dbReference type="PANTHER" id="PTHR48016:SF48">
    <property type="entry name" value="SERINE_THREONINE-PROTEIN KINASE BCK1_SLK1_SSP31"/>
    <property type="match status" value="1"/>
</dbReference>
<feature type="binding site" evidence="9">
    <location>
        <position position="1451"/>
    </location>
    <ligand>
        <name>ATP</name>
        <dbReference type="ChEBI" id="CHEBI:30616"/>
    </ligand>
</feature>